<gene>
    <name evidence="1" type="ORF">BGM30_03710</name>
</gene>
<comment type="caution">
    <text evidence="1">The sequence shown here is derived from an EMBL/GenBank/DDBJ whole genome shotgun (WGS) entry which is preliminary data.</text>
</comment>
<dbReference type="EMBL" id="BEYQ01000001">
    <property type="protein sequence ID" value="GBD51278.1"/>
    <property type="molecule type" value="Genomic_DNA"/>
</dbReference>
<sequence>MDRSDLKLALKGARLSMSEDITAHFKVIRSLRLCYHLDDLIFRSTKVKAKTCKCHHNTCNRLRLRIKNLVDELHHKVARFLVENFDGILLPTFEVSEMVLRSGRKIQSKSVIQMLTWSQYQFKIFLRSKAFEYGKTVINCCEAYRSKTGSRTGELIDNLGGKKVIKSEIDGRQMDRYPKGVRGFFLLALVDTPSFKDSLSVHC</sequence>
<name>A0A2H6BM75_MICAE</name>
<evidence type="ECO:0000313" key="1">
    <source>
        <dbReference type="EMBL" id="GBD51278.1"/>
    </source>
</evidence>
<organism evidence="1 2">
    <name type="scientific">Microcystis aeruginosa NIES-298</name>
    <dbReference type="NCBI Taxonomy" id="449468"/>
    <lineage>
        <taxon>Bacteria</taxon>
        <taxon>Bacillati</taxon>
        <taxon>Cyanobacteriota</taxon>
        <taxon>Cyanophyceae</taxon>
        <taxon>Oscillatoriophycideae</taxon>
        <taxon>Chroococcales</taxon>
        <taxon>Microcystaceae</taxon>
        <taxon>Microcystis</taxon>
    </lineage>
</organism>
<dbReference type="PANTHER" id="PTHR36172">
    <property type="match status" value="1"/>
</dbReference>
<dbReference type="Proteomes" id="UP000236321">
    <property type="component" value="Unassembled WGS sequence"/>
</dbReference>
<proteinExistence type="predicted"/>
<evidence type="ECO:0000313" key="2">
    <source>
        <dbReference type="Proteomes" id="UP000236321"/>
    </source>
</evidence>
<reference evidence="2" key="1">
    <citation type="submission" date="2017-12" db="EMBL/GenBank/DDBJ databases">
        <title>Improved Draft Genome Sequence of Microcystis aeruginosa NIES-298, a Microcystin-Producing Cyanobacterium from Lake Kasumigaura, Japan.</title>
        <authorList>
            <person name="Yamaguchi H."/>
            <person name="Suzuki S."/>
            <person name="Kawachi M."/>
        </authorList>
    </citation>
    <scope>NUCLEOTIDE SEQUENCE [LARGE SCALE GENOMIC DNA]</scope>
    <source>
        <strain evidence="2">NIES-298</strain>
    </source>
</reference>
<protein>
    <submittedName>
        <fullName evidence="1">Uncharacterized protein</fullName>
    </submittedName>
</protein>
<dbReference type="AlphaFoldDB" id="A0A2H6BM75"/>
<dbReference type="RefSeq" id="WP_103111274.1">
    <property type="nucleotide sequence ID" value="NZ_BEIU01000020.1"/>
</dbReference>
<dbReference type="InterPro" id="IPR051491">
    <property type="entry name" value="Recombinase/Transposase-rel"/>
</dbReference>
<accession>A0A2H6BM75</accession>
<dbReference type="PANTHER" id="PTHR36172:SF1">
    <property type="entry name" value="RESOLVASE-RELATED"/>
    <property type="match status" value="1"/>
</dbReference>